<evidence type="ECO:0000313" key="3">
    <source>
        <dbReference type="Proteomes" id="UP000736335"/>
    </source>
</evidence>
<keyword evidence="3" id="KW-1185">Reference proteome</keyword>
<dbReference type="OrthoDB" id="420046at2759"/>
<dbReference type="AlphaFoldDB" id="A0A9P6HHX0"/>
<dbReference type="Proteomes" id="UP000736335">
    <property type="component" value="Unassembled WGS sequence"/>
</dbReference>
<reference evidence="2" key="2">
    <citation type="submission" date="2020-11" db="EMBL/GenBank/DDBJ databases">
        <authorList>
            <consortium name="DOE Joint Genome Institute"/>
            <person name="Kuo A."/>
            <person name="Miyauchi S."/>
            <person name="Kiss E."/>
            <person name="Drula E."/>
            <person name="Kohler A."/>
            <person name="Sanchez-Garcia M."/>
            <person name="Andreopoulos B."/>
            <person name="Barry K.W."/>
            <person name="Bonito G."/>
            <person name="Buee M."/>
            <person name="Carver A."/>
            <person name="Chen C."/>
            <person name="Cichocki N."/>
            <person name="Clum A."/>
            <person name="Culley D."/>
            <person name="Crous P.W."/>
            <person name="Fauchery L."/>
            <person name="Girlanda M."/>
            <person name="Hayes R."/>
            <person name="Keri Z."/>
            <person name="Labutti K."/>
            <person name="Lipzen A."/>
            <person name="Lombard V."/>
            <person name="Magnuson J."/>
            <person name="Maillard F."/>
            <person name="Morin E."/>
            <person name="Murat C."/>
            <person name="Nolan M."/>
            <person name="Ohm R."/>
            <person name="Pangilinan J."/>
            <person name="Pereira M."/>
            <person name="Perotto S."/>
            <person name="Peter M."/>
            <person name="Riley R."/>
            <person name="Sitrit Y."/>
            <person name="Stielow B."/>
            <person name="Szollosi G."/>
            <person name="Zifcakova L."/>
            <person name="Stursova M."/>
            <person name="Spatafora J.W."/>
            <person name="Tedersoo L."/>
            <person name="Vaario L.-M."/>
            <person name="Yamada A."/>
            <person name="Yan M."/>
            <person name="Wang P."/>
            <person name="Xu J."/>
            <person name="Bruns T."/>
            <person name="Baldrian P."/>
            <person name="Vilgalys R."/>
            <person name="Henrissat B."/>
            <person name="Grigoriev I.V."/>
            <person name="Hibbett D."/>
            <person name="Nagy L.G."/>
            <person name="Martin F.M."/>
        </authorList>
    </citation>
    <scope>NUCLEOTIDE SEQUENCE</scope>
    <source>
        <strain evidence="2">UH-Tt-Lm1</strain>
    </source>
</reference>
<feature type="compositionally biased region" description="Pro residues" evidence="1">
    <location>
        <begin position="180"/>
        <end position="194"/>
    </location>
</feature>
<feature type="region of interest" description="Disordered" evidence="1">
    <location>
        <begin position="385"/>
        <end position="433"/>
    </location>
</feature>
<sequence>MTSTSDTDSCTAAEPVQILTPPPSPPLAENDPTTTTVTPSATSAAAKKKKKKKSKKSNKFKDVTTSPAPPATPAPTIEENQPPPLYISRNKHWKYISSFHGPWLQLPLELLESLLVLNMDPGMLSAPDVPYSPSPQRELRALPPPRARDRGFASLSDHTPPDSPRTTFTSFSQNANTNPFPSPAPGEASPPPVDPGVFRSVASIRRLIDEASELSVRASSGLSAVALGSLRKGSGGLSNSPWGSTQGFNPENGHGGRNVTMSATRIHRLRALAVQKLAAAYAADEIASSVMVMQGGSVFDDIAERVLKYDPNDVDAKYVHFFHEKIPSRQLAESTNTDVLDNLIAQYPHRLEYLRTRGIVHCFRDEYAMATKDFTHALREARARRKAKSLHNSAGSVAHETSRGTAGRKKKGKGELVKQDSAGSDLASNCDGSEGDQLVLHPSVLPDAPEPIEPQCLFFRGTAYLQHAIFLIETAMLKLEGVKKNTTPEGTDLRLCYVEGGRFGGTEIGNPDGPLGKKDGSKLAAYREILTDPTFRETILGLVKKSFRDHEKFLSHFDTVEGPPYPGLVEGDLAQRTEYAFSLFESLKSGHHSQKSSPPKNFVIPEVPASITTYHPLLVEAYFSRLLCLLIMGDFTTLLPTFSRTTMIVDGLEGYPVFLPPRSMAQAEFAEILERLASGWAVGLQPNSCSRKRLMPSGSFKSNGKDREVEPDPVDLADEYPHPLPTFSIPNYSPSASSTGNFACASSSRVPSPALSPTTSGPPHAQDNFTLMQSLDHIRILLQPVAKRQKERVEMEQEDAAMGKKKKGLSISIPLHGPRVEIVLAWLAAVHLVELEKVAF</sequence>
<feature type="region of interest" description="Disordered" evidence="1">
    <location>
        <begin position="127"/>
        <end position="196"/>
    </location>
</feature>
<feature type="compositionally biased region" description="Low complexity" evidence="1">
    <location>
        <begin position="33"/>
        <end position="45"/>
    </location>
</feature>
<feature type="region of interest" description="Disordered" evidence="1">
    <location>
        <begin position="1"/>
        <end position="83"/>
    </location>
</feature>
<feature type="region of interest" description="Disordered" evidence="1">
    <location>
        <begin position="693"/>
        <end position="713"/>
    </location>
</feature>
<feature type="compositionally biased region" description="Basic residues" evidence="1">
    <location>
        <begin position="46"/>
        <end position="58"/>
    </location>
</feature>
<feature type="region of interest" description="Disordered" evidence="1">
    <location>
        <begin position="235"/>
        <end position="256"/>
    </location>
</feature>
<evidence type="ECO:0000313" key="2">
    <source>
        <dbReference type="EMBL" id="KAF9787113.1"/>
    </source>
</evidence>
<proteinExistence type="predicted"/>
<feature type="compositionally biased region" description="Polar residues" evidence="1">
    <location>
        <begin position="164"/>
        <end position="178"/>
    </location>
</feature>
<organism evidence="2 3">
    <name type="scientific">Thelephora terrestris</name>
    <dbReference type="NCBI Taxonomy" id="56493"/>
    <lineage>
        <taxon>Eukaryota</taxon>
        <taxon>Fungi</taxon>
        <taxon>Dikarya</taxon>
        <taxon>Basidiomycota</taxon>
        <taxon>Agaricomycotina</taxon>
        <taxon>Agaricomycetes</taxon>
        <taxon>Thelephorales</taxon>
        <taxon>Thelephoraceae</taxon>
        <taxon>Thelephora</taxon>
    </lineage>
</organism>
<gene>
    <name evidence="2" type="ORF">BJ322DRAFT_1053638</name>
</gene>
<dbReference type="EMBL" id="WIUZ02000005">
    <property type="protein sequence ID" value="KAF9787113.1"/>
    <property type="molecule type" value="Genomic_DNA"/>
</dbReference>
<name>A0A9P6HHX0_9AGAM</name>
<reference evidence="2" key="1">
    <citation type="journal article" date="2020" name="Nat. Commun.">
        <title>Large-scale genome sequencing of mycorrhizal fungi provides insights into the early evolution of symbiotic traits.</title>
        <authorList>
            <person name="Miyauchi S."/>
            <person name="Kiss E."/>
            <person name="Kuo A."/>
            <person name="Drula E."/>
            <person name="Kohler A."/>
            <person name="Sanchez-Garcia M."/>
            <person name="Morin E."/>
            <person name="Andreopoulos B."/>
            <person name="Barry K.W."/>
            <person name="Bonito G."/>
            <person name="Buee M."/>
            <person name="Carver A."/>
            <person name="Chen C."/>
            <person name="Cichocki N."/>
            <person name="Clum A."/>
            <person name="Culley D."/>
            <person name="Crous P.W."/>
            <person name="Fauchery L."/>
            <person name="Girlanda M."/>
            <person name="Hayes R.D."/>
            <person name="Keri Z."/>
            <person name="LaButti K."/>
            <person name="Lipzen A."/>
            <person name="Lombard V."/>
            <person name="Magnuson J."/>
            <person name="Maillard F."/>
            <person name="Murat C."/>
            <person name="Nolan M."/>
            <person name="Ohm R.A."/>
            <person name="Pangilinan J."/>
            <person name="Pereira M.F."/>
            <person name="Perotto S."/>
            <person name="Peter M."/>
            <person name="Pfister S."/>
            <person name="Riley R."/>
            <person name="Sitrit Y."/>
            <person name="Stielow J.B."/>
            <person name="Szollosi G."/>
            <person name="Zifcakova L."/>
            <person name="Stursova M."/>
            <person name="Spatafora J.W."/>
            <person name="Tedersoo L."/>
            <person name="Vaario L.M."/>
            <person name="Yamada A."/>
            <person name="Yan M."/>
            <person name="Wang P."/>
            <person name="Xu J."/>
            <person name="Bruns T."/>
            <person name="Baldrian P."/>
            <person name="Vilgalys R."/>
            <person name="Dunand C."/>
            <person name="Henrissat B."/>
            <person name="Grigoriev I.V."/>
            <person name="Hibbett D."/>
            <person name="Nagy L.G."/>
            <person name="Martin F.M."/>
        </authorList>
    </citation>
    <scope>NUCLEOTIDE SEQUENCE</scope>
    <source>
        <strain evidence="2">UH-Tt-Lm1</strain>
    </source>
</reference>
<protein>
    <submittedName>
        <fullName evidence="2">Uncharacterized protein</fullName>
    </submittedName>
</protein>
<dbReference type="PANTHER" id="PTHR24216">
    <property type="entry name" value="PAXILLIN-RELATED"/>
    <property type="match status" value="1"/>
</dbReference>
<evidence type="ECO:0000256" key="1">
    <source>
        <dbReference type="SAM" id="MobiDB-lite"/>
    </source>
</evidence>
<comment type="caution">
    <text evidence="2">The sequence shown here is derived from an EMBL/GenBank/DDBJ whole genome shotgun (WGS) entry which is preliminary data.</text>
</comment>
<accession>A0A9P6HHX0</accession>